<sequence length="272" mass="32664">MIPSQFYQRYGSEENCIEFLYSIYKDSVRVCSHCKCEILKWYAERAHWRCTCCKKKITLKSISFMRDSKVSFRQWTEVIFLLLETKKTLSIAEIHRLTGMKRYGTVFYMVHKIRVELGRLNKKEFLDKSSILPIDKKMKVEPVNLPEYLNIRYGKEVNHTLDKIYLIVPYNWKLNSSLEQLQKICCVGYRYKKVLKNSLSTFRGRQFERRKLEQKWSSNLSGNLIREIEGIYHNISPLHFQKVLDEYCFKYNYRHSRKGKFLSFFYLISGKG</sequence>
<dbReference type="Proteomes" id="UP000236454">
    <property type="component" value="Unassembled WGS sequence"/>
</dbReference>
<dbReference type="AlphaFoldDB" id="A0A1I6YDH5"/>
<dbReference type="STRING" id="477690.SAMN05216474_0829"/>
<proteinExistence type="predicted"/>
<evidence type="ECO:0000313" key="2">
    <source>
        <dbReference type="Proteomes" id="UP000236454"/>
    </source>
</evidence>
<keyword evidence="2" id="KW-1185">Reference proteome</keyword>
<protein>
    <recommendedName>
        <fullName evidence="3">Transposase zinc-ribbon domain-containing protein</fullName>
    </recommendedName>
</protein>
<evidence type="ECO:0008006" key="3">
    <source>
        <dbReference type="Google" id="ProtNLM"/>
    </source>
</evidence>
<evidence type="ECO:0000313" key="1">
    <source>
        <dbReference type="EMBL" id="SFT48595.1"/>
    </source>
</evidence>
<gene>
    <name evidence="1" type="ORF">SAMN05216474_0829</name>
</gene>
<name>A0A1I6YDH5_9FLAO</name>
<organism evidence="1 2">
    <name type="scientific">Lishizhenia tianjinensis</name>
    <dbReference type="NCBI Taxonomy" id="477690"/>
    <lineage>
        <taxon>Bacteria</taxon>
        <taxon>Pseudomonadati</taxon>
        <taxon>Bacteroidota</taxon>
        <taxon>Flavobacteriia</taxon>
        <taxon>Flavobacteriales</taxon>
        <taxon>Crocinitomicaceae</taxon>
        <taxon>Lishizhenia</taxon>
    </lineage>
</organism>
<accession>A0A1I6YDH5</accession>
<reference evidence="1 2" key="1">
    <citation type="submission" date="2016-10" db="EMBL/GenBank/DDBJ databases">
        <authorList>
            <person name="de Groot N.N."/>
        </authorList>
    </citation>
    <scope>NUCLEOTIDE SEQUENCE [LARGE SCALE GENOMIC DNA]</scope>
    <source>
        <strain evidence="1 2">CGMCC 1.7005</strain>
    </source>
</reference>
<dbReference type="EMBL" id="FPAS01000001">
    <property type="protein sequence ID" value="SFT48595.1"/>
    <property type="molecule type" value="Genomic_DNA"/>
</dbReference>